<dbReference type="AlphaFoldDB" id="A0A1D7QZG7"/>
<keyword evidence="2" id="KW-1133">Transmembrane helix</keyword>
<gene>
    <name evidence="3" type="ORF">BBEV_3094</name>
</gene>
<feature type="transmembrane region" description="Helical" evidence="2">
    <location>
        <begin position="89"/>
        <end position="108"/>
    </location>
</feature>
<evidence type="ECO:0000256" key="2">
    <source>
        <dbReference type="SAM" id="Phobius"/>
    </source>
</evidence>
<proteinExistence type="predicted"/>
<dbReference type="Proteomes" id="UP000094463">
    <property type="component" value="Chromosome"/>
</dbReference>
<dbReference type="RefSeq" id="WP_069366297.1">
    <property type="nucleotide sequence ID" value="NZ_CP012502.1"/>
</dbReference>
<evidence type="ECO:0000256" key="1">
    <source>
        <dbReference type="SAM" id="Coils"/>
    </source>
</evidence>
<feature type="coiled-coil region" evidence="1">
    <location>
        <begin position="133"/>
        <end position="160"/>
    </location>
</feature>
<organism evidence="3 4">
    <name type="scientific">Salisediminibacterium beveridgei</name>
    <dbReference type="NCBI Taxonomy" id="632773"/>
    <lineage>
        <taxon>Bacteria</taxon>
        <taxon>Bacillati</taxon>
        <taxon>Bacillota</taxon>
        <taxon>Bacilli</taxon>
        <taxon>Bacillales</taxon>
        <taxon>Bacillaceae</taxon>
        <taxon>Salisediminibacterium</taxon>
    </lineage>
</organism>
<keyword evidence="4" id="KW-1185">Reference proteome</keyword>
<keyword evidence="1" id="KW-0175">Coiled coil</keyword>
<evidence type="ECO:0000313" key="4">
    <source>
        <dbReference type="Proteomes" id="UP000094463"/>
    </source>
</evidence>
<dbReference type="KEGG" id="bbev:BBEV_3094"/>
<keyword evidence="2" id="KW-0472">Membrane</keyword>
<dbReference type="STRING" id="632773.BBEV_3094"/>
<dbReference type="PATRIC" id="fig|632773.3.peg.3235"/>
<protein>
    <submittedName>
        <fullName evidence="3">Uncharacterized protein</fullName>
    </submittedName>
</protein>
<evidence type="ECO:0000313" key="3">
    <source>
        <dbReference type="EMBL" id="AOM84411.1"/>
    </source>
</evidence>
<dbReference type="EMBL" id="CP012502">
    <property type="protein sequence ID" value="AOM84411.1"/>
    <property type="molecule type" value="Genomic_DNA"/>
</dbReference>
<accession>A0A1D7QZG7</accession>
<sequence length="285" mass="33135">MSHSEKQVDKIVNTVTDLTDRFRENFGEKPVIYDAYEEEILDHALPRSGESDQYEFFLNDNYQFYLILFGTVILPLFLYFYYREWIADTFGWITFPLLAVGGLLIYLFSKTIILKVIHANRRKQRNAYWCDVRRNCTNQAERMERLIQNQNNQKHSERRVEKLTIEEVKDGSGKLPVISALDETGQGYELDVPGALGAFLERVMGKGKSVVIENPVTSGKSLSATQLISKRSPMFVMDRNGEKSQLEKGMLYDLYHRLHVAYLLSHKDAWSIVKQYEKEAKKREA</sequence>
<reference evidence="3 4" key="1">
    <citation type="submission" date="2015-08" db="EMBL/GenBank/DDBJ databases">
        <title>The complete genome sequence of Bacillus beveridgei MLTeJB.</title>
        <authorList>
            <person name="Hanson T.E."/>
            <person name="Mesa C."/>
            <person name="Basesman S.M."/>
            <person name="Oremland R.S."/>
        </authorList>
    </citation>
    <scope>NUCLEOTIDE SEQUENCE [LARGE SCALE GENOMIC DNA]</scope>
    <source>
        <strain evidence="3 4">MLTeJB</strain>
    </source>
</reference>
<feature type="transmembrane region" description="Helical" evidence="2">
    <location>
        <begin position="62"/>
        <end position="82"/>
    </location>
</feature>
<keyword evidence="2" id="KW-0812">Transmembrane</keyword>
<name>A0A1D7QZG7_9BACI</name>